<dbReference type="InterPro" id="IPR038734">
    <property type="entry name" value="YhaN_AAA"/>
</dbReference>
<feature type="coiled-coil region" evidence="1">
    <location>
        <begin position="184"/>
        <end position="245"/>
    </location>
</feature>
<feature type="coiled-coil region" evidence="1">
    <location>
        <begin position="330"/>
        <end position="357"/>
    </location>
</feature>
<feature type="domain" description="YhaN AAA" evidence="3">
    <location>
        <begin position="7"/>
        <end position="207"/>
    </location>
</feature>
<evidence type="ECO:0000313" key="4">
    <source>
        <dbReference type="EMBL" id="HHS30230.1"/>
    </source>
</evidence>
<accession>A0A7V6A4W6</accession>
<keyword evidence="1" id="KW-0175">Coiled coil</keyword>
<feature type="coiled-coil region" evidence="1">
    <location>
        <begin position="494"/>
        <end position="521"/>
    </location>
</feature>
<feature type="coiled-coil region" evidence="1">
    <location>
        <begin position="712"/>
        <end position="746"/>
    </location>
</feature>
<sequence>MKLWTKRVRVGNFGVWRDRTLPPLGPGLNLLYGPNEAGKTTLLMFLRAMLFGFDRQAVTLDGAEPGGVLTLADDQGREWLLERWGRGKKARVTLSGAFGVSTGETGLRDLLHNVSRPVYANVFAFSLSELSDLRSLDHQEVRELLYSASLGLGGISLARVASDLHKEAENLFKPVSRAQKKPEINQVLGELTQVRHTLAELEKQPEEYQGLVAELARIEQEIEALSARREAAEAERRRLQRLEEAWPVWENWQEVAADLAALPVVDTFPENGLSRFESLAAEQERTEQERSDLLRAQAAAQQAHQDLSPDFRLLDQAPALEALWENRPLFEDRRAELARKEQELAAAKARLEESLNNLGTGWDEERLEEFPLSLTWRQGVRERQQSLEDARQNLRHFETLCHQQGGIIRDREAALEQARTAGLAGRSGWFSRWGLVLAGGIMLGAAGVLASFRLWPYAIGAAAGAGAVWLLAGFFRVHLRSQFRRHVSALTAELERAAETLNWIQSERDRARAKLDDMMAEWQERLAASGFPAALSPADALELAQEVERARGHLHSYRELARQRDTLSQFLSGFASRLGDICRELNLPEAPLHEANSLLVRLKQELVLHQEILSKKTLLETEILALTGKADTLEEARKRLTGQVQELFQAAGVDNEEAFRQQAEVFQRRQDLLATSRHLSVQLRLLAGGEAAWAEFHQTLAQSTQADLRAGLERAGRAVSDLDARLAQAREDKGSLATRRDDLERTEELGKHLLVEQTLAARLQNLAGRWTILALSRYFLEQGRRRFEADSQPLVLKEASRYFAELTEGRYIRVMAPLEDENLLVINRQNQHVPVERLSRGAVEQLYLALRLALIQAYHQKGVNLPLVLDDTLVNFDHRRARQAVRLLQEMSASHQLLLFTCHPHIVSLVNETLGEAAPPGINLEESG</sequence>
<feature type="transmembrane region" description="Helical" evidence="2">
    <location>
        <begin position="455"/>
        <end position="475"/>
    </location>
</feature>
<keyword evidence="2" id="KW-1133">Transmembrane helix</keyword>
<evidence type="ECO:0000256" key="2">
    <source>
        <dbReference type="SAM" id="Phobius"/>
    </source>
</evidence>
<proteinExistence type="predicted"/>
<dbReference type="PANTHER" id="PTHR41259:SF1">
    <property type="entry name" value="DOUBLE-STRAND BREAK REPAIR RAD50 ATPASE, PUTATIVE-RELATED"/>
    <property type="match status" value="1"/>
</dbReference>
<comment type="caution">
    <text evidence="4">The sequence shown here is derived from an EMBL/GenBank/DDBJ whole genome shotgun (WGS) entry which is preliminary data.</text>
</comment>
<dbReference type="PANTHER" id="PTHR41259">
    <property type="entry name" value="DOUBLE-STRAND BREAK REPAIR RAD50 ATPASE, PUTATIVE-RELATED"/>
    <property type="match status" value="1"/>
</dbReference>
<keyword evidence="2" id="KW-0472">Membrane</keyword>
<dbReference type="SUPFAM" id="SSF52540">
    <property type="entry name" value="P-loop containing nucleoside triphosphate hydrolases"/>
    <property type="match status" value="1"/>
</dbReference>
<dbReference type="InterPro" id="IPR027417">
    <property type="entry name" value="P-loop_NTPase"/>
</dbReference>
<evidence type="ECO:0000256" key="1">
    <source>
        <dbReference type="SAM" id="Coils"/>
    </source>
</evidence>
<dbReference type="Gene3D" id="3.40.50.300">
    <property type="entry name" value="P-loop containing nucleotide triphosphate hydrolases"/>
    <property type="match status" value="2"/>
</dbReference>
<dbReference type="AlphaFoldDB" id="A0A7V6A4W6"/>
<dbReference type="Pfam" id="PF13514">
    <property type="entry name" value="AAA_27"/>
    <property type="match status" value="1"/>
</dbReference>
<protein>
    <recommendedName>
        <fullName evidence="3">YhaN AAA domain-containing protein</fullName>
    </recommendedName>
</protein>
<dbReference type="EMBL" id="DTGR01000174">
    <property type="protein sequence ID" value="HHS30230.1"/>
    <property type="molecule type" value="Genomic_DNA"/>
</dbReference>
<name>A0A7V6A4W6_9BACT</name>
<keyword evidence="2" id="KW-0812">Transmembrane</keyword>
<feature type="transmembrane region" description="Helical" evidence="2">
    <location>
        <begin position="429"/>
        <end position="449"/>
    </location>
</feature>
<gene>
    <name evidence="4" type="ORF">ENV52_11085</name>
</gene>
<reference evidence="4" key="1">
    <citation type="journal article" date="2020" name="mSystems">
        <title>Genome- and Community-Level Interaction Insights into Carbon Utilization and Element Cycling Functions of Hydrothermarchaeota in Hydrothermal Sediment.</title>
        <authorList>
            <person name="Zhou Z."/>
            <person name="Liu Y."/>
            <person name="Xu W."/>
            <person name="Pan J."/>
            <person name="Luo Z.H."/>
            <person name="Li M."/>
        </authorList>
    </citation>
    <scope>NUCLEOTIDE SEQUENCE [LARGE SCALE GENOMIC DNA]</scope>
    <source>
        <strain evidence="4">SpSt-767</strain>
    </source>
</reference>
<organism evidence="4">
    <name type="scientific">Desulfobacca acetoxidans</name>
    <dbReference type="NCBI Taxonomy" id="60893"/>
    <lineage>
        <taxon>Bacteria</taxon>
        <taxon>Pseudomonadati</taxon>
        <taxon>Thermodesulfobacteriota</taxon>
        <taxon>Desulfobaccia</taxon>
        <taxon>Desulfobaccales</taxon>
        <taxon>Desulfobaccaceae</taxon>
        <taxon>Desulfobacca</taxon>
    </lineage>
</organism>
<evidence type="ECO:0000259" key="3">
    <source>
        <dbReference type="Pfam" id="PF13514"/>
    </source>
</evidence>